<dbReference type="EMBL" id="JBEDUW010000001">
    <property type="protein sequence ID" value="KAK9951586.1"/>
    <property type="molecule type" value="Genomic_DNA"/>
</dbReference>
<evidence type="ECO:0000313" key="2">
    <source>
        <dbReference type="Proteomes" id="UP001457282"/>
    </source>
</evidence>
<comment type="caution">
    <text evidence="1">The sequence shown here is derived from an EMBL/GenBank/DDBJ whole genome shotgun (WGS) entry which is preliminary data.</text>
</comment>
<reference evidence="1 2" key="1">
    <citation type="journal article" date="2023" name="G3 (Bethesda)">
        <title>A chromosome-length genome assembly and annotation of blackberry (Rubus argutus, cv. 'Hillquist').</title>
        <authorList>
            <person name="Bruna T."/>
            <person name="Aryal R."/>
            <person name="Dudchenko O."/>
            <person name="Sargent D.J."/>
            <person name="Mead D."/>
            <person name="Buti M."/>
            <person name="Cavallini A."/>
            <person name="Hytonen T."/>
            <person name="Andres J."/>
            <person name="Pham M."/>
            <person name="Weisz D."/>
            <person name="Mascagni F."/>
            <person name="Usai G."/>
            <person name="Natali L."/>
            <person name="Bassil N."/>
            <person name="Fernandez G.E."/>
            <person name="Lomsadze A."/>
            <person name="Armour M."/>
            <person name="Olukolu B."/>
            <person name="Poorten T."/>
            <person name="Britton C."/>
            <person name="Davik J."/>
            <person name="Ashrafi H."/>
            <person name="Aiden E.L."/>
            <person name="Borodovsky M."/>
            <person name="Worthington M."/>
        </authorList>
    </citation>
    <scope>NUCLEOTIDE SEQUENCE [LARGE SCALE GENOMIC DNA]</scope>
    <source>
        <strain evidence="1">PI 553951</strain>
    </source>
</reference>
<sequence length="163" mass="17346">MLPHRRGLPSLQPCDLRCPPAASCDAAANPPRSCSPSIDLAALLSPSVRFHYRQSIQELGSLFLCARRRNPCFGSIDRSVPAPSPTPRRVSSLAVVTDDAVVPSSSCCCPRTVPSQTSTPANIARTACSKPVNPTVIFHCCSSLVSAADRSPAVLSWSLSCWK</sequence>
<keyword evidence="2" id="KW-1185">Reference proteome</keyword>
<proteinExistence type="predicted"/>
<name>A0AAW1YS90_RUBAR</name>
<protein>
    <submittedName>
        <fullName evidence="1">Uncharacterized protein</fullName>
    </submittedName>
</protein>
<accession>A0AAW1YS90</accession>
<evidence type="ECO:0000313" key="1">
    <source>
        <dbReference type="EMBL" id="KAK9951586.1"/>
    </source>
</evidence>
<dbReference type="AlphaFoldDB" id="A0AAW1YS90"/>
<gene>
    <name evidence="1" type="ORF">M0R45_007024</name>
</gene>
<organism evidence="1 2">
    <name type="scientific">Rubus argutus</name>
    <name type="common">Southern blackberry</name>
    <dbReference type="NCBI Taxonomy" id="59490"/>
    <lineage>
        <taxon>Eukaryota</taxon>
        <taxon>Viridiplantae</taxon>
        <taxon>Streptophyta</taxon>
        <taxon>Embryophyta</taxon>
        <taxon>Tracheophyta</taxon>
        <taxon>Spermatophyta</taxon>
        <taxon>Magnoliopsida</taxon>
        <taxon>eudicotyledons</taxon>
        <taxon>Gunneridae</taxon>
        <taxon>Pentapetalae</taxon>
        <taxon>rosids</taxon>
        <taxon>fabids</taxon>
        <taxon>Rosales</taxon>
        <taxon>Rosaceae</taxon>
        <taxon>Rosoideae</taxon>
        <taxon>Rosoideae incertae sedis</taxon>
        <taxon>Rubus</taxon>
    </lineage>
</organism>
<dbReference type="Proteomes" id="UP001457282">
    <property type="component" value="Unassembled WGS sequence"/>
</dbReference>